<name>A0ABN5PCK8_9VIBR</name>
<evidence type="ECO:0000313" key="1">
    <source>
        <dbReference type="EMBL" id="AXY00916.1"/>
    </source>
</evidence>
<dbReference type="Proteomes" id="UP000262832">
    <property type="component" value="Chromosome I"/>
</dbReference>
<dbReference type="EMBL" id="CP032093">
    <property type="protein sequence ID" value="AXY00916.1"/>
    <property type="molecule type" value="Genomic_DNA"/>
</dbReference>
<protein>
    <recommendedName>
        <fullName evidence="3">BioF2-like acetyltransferase domain-containing protein</fullName>
    </recommendedName>
</protein>
<reference evidence="1 2" key="1">
    <citation type="submission" date="2018-08" db="EMBL/GenBank/DDBJ databases">
        <title>Genomic taxonomy of the Vibrionaceae family.</title>
        <authorList>
            <person name="Gomez-Gil B."/>
            <person name="Tanaka M."/>
            <person name="Sawabe T."/>
            <person name="Enciso-Ibarra K."/>
        </authorList>
    </citation>
    <scope>NUCLEOTIDE SEQUENCE [LARGE SCALE GENOMIC DNA]</scope>
    <source>
        <strain evidence="1 2">CAIM 1831</strain>
    </source>
</reference>
<sequence length="207" mass="23795">MGASYREQANAKDKHKFVIAYKKHLTLYSDLLNIERHAMTHILTLNTQENMTRYQTQVWKILSDSYQTVSGGLHYTSPKALIEESDQWQILVKDGIVLAVTVYKAKQGWKLVAMGIHHQYIPQAKSALAILIKSALNHSWMELSEGAERFVMKHCDGHKYMIHISIANKLLGKFIEPSTTSQYHYKRKIMDKVKTKILLGSPMMTFT</sequence>
<gene>
    <name evidence="1" type="ORF">D1115_06435</name>
</gene>
<keyword evidence="2" id="KW-1185">Reference proteome</keyword>
<organism evidence="1 2">
    <name type="scientific">Vibrio alfacsensis</name>
    <dbReference type="NCBI Taxonomy" id="1074311"/>
    <lineage>
        <taxon>Bacteria</taxon>
        <taxon>Pseudomonadati</taxon>
        <taxon>Pseudomonadota</taxon>
        <taxon>Gammaproteobacteria</taxon>
        <taxon>Vibrionales</taxon>
        <taxon>Vibrionaceae</taxon>
        <taxon>Vibrio</taxon>
    </lineage>
</organism>
<accession>A0ABN5PCK8</accession>
<evidence type="ECO:0008006" key="3">
    <source>
        <dbReference type="Google" id="ProtNLM"/>
    </source>
</evidence>
<evidence type="ECO:0000313" key="2">
    <source>
        <dbReference type="Proteomes" id="UP000262832"/>
    </source>
</evidence>
<proteinExistence type="predicted"/>